<protein>
    <submittedName>
        <fullName evidence="2">Uncharacterized protein</fullName>
    </submittedName>
</protein>
<keyword evidence="3" id="KW-1185">Reference proteome</keyword>
<dbReference type="PANTHER" id="PTHR33647:SF5">
    <property type="entry name" value="OS01G0793900 PROTEIN"/>
    <property type="match status" value="1"/>
</dbReference>
<evidence type="ECO:0000313" key="2">
    <source>
        <dbReference type="EMBL" id="KAK8579121.1"/>
    </source>
</evidence>
<feature type="region of interest" description="Disordered" evidence="1">
    <location>
        <begin position="1"/>
        <end position="30"/>
    </location>
</feature>
<name>A0ABR2FE19_9ROSI</name>
<dbReference type="PANTHER" id="PTHR33647">
    <property type="entry name" value="OS01G0793900 PROTEIN"/>
    <property type="match status" value="1"/>
</dbReference>
<dbReference type="Proteomes" id="UP001472677">
    <property type="component" value="Unassembled WGS sequence"/>
</dbReference>
<evidence type="ECO:0000256" key="1">
    <source>
        <dbReference type="SAM" id="MobiDB-lite"/>
    </source>
</evidence>
<gene>
    <name evidence="2" type="ORF">V6N12_069453</name>
</gene>
<accession>A0ABR2FE19</accession>
<reference evidence="2 3" key="1">
    <citation type="journal article" date="2024" name="G3 (Bethesda)">
        <title>Genome assembly of Hibiscus sabdariffa L. provides insights into metabolisms of medicinal natural products.</title>
        <authorList>
            <person name="Kim T."/>
        </authorList>
    </citation>
    <scope>NUCLEOTIDE SEQUENCE [LARGE SCALE GENOMIC DNA]</scope>
    <source>
        <strain evidence="2">TK-2024</strain>
        <tissue evidence="2">Old leaves</tissue>
    </source>
</reference>
<organism evidence="2 3">
    <name type="scientific">Hibiscus sabdariffa</name>
    <name type="common">roselle</name>
    <dbReference type="NCBI Taxonomy" id="183260"/>
    <lineage>
        <taxon>Eukaryota</taxon>
        <taxon>Viridiplantae</taxon>
        <taxon>Streptophyta</taxon>
        <taxon>Embryophyta</taxon>
        <taxon>Tracheophyta</taxon>
        <taxon>Spermatophyta</taxon>
        <taxon>Magnoliopsida</taxon>
        <taxon>eudicotyledons</taxon>
        <taxon>Gunneridae</taxon>
        <taxon>Pentapetalae</taxon>
        <taxon>rosids</taxon>
        <taxon>malvids</taxon>
        <taxon>Malvales</taxon>
        <taxon>Malvaceae</taxon>
        <taxon>Malvoideae</taxon>
        <taxon>Hibiscus</taxon>
    </lineage>
</organism>
<evidence type="ECO:0000313" key="3">
    <source>
        <dbReference type="Proteomes" id="UP001472677"/>
    </source>
</evidence>
<comment type="caution">
    <text evidence="2">The sequence shown here is derived from an EMBL/GenBank/DDBJ whole genome shotgun (WGS) entry which is preliminary data.</text>
</comment>
<dbReference type="EMBL" id="JBBPBM010000006">
    <property type="protein sequence ID" value="KAK8579121.1"/>
    <property type="molecule type" value="Genomic_DNA"/>
</dbReference>
<sequence length="115" mass="12514">MGNCLRRPSSSDDWGTSAAGDGFSDTEAGEKGLVRNHKKGGFITGTASATPCQEVKVKIRKKQLEELLGRADVKELSVQQVLAQLIHATSSSSNQYDEANQRSWRPTLQSIPELI</sequence>
<proteinExistence type="predicted"/>
<feature type="region of interest" description="Disordered" evidence="1">
    <location>
        <begin position="92"/>
        <end position="115"/>
    </location>
</feature>